<dbReference type="InterPro" id="IPR016161">
    <property type="entry name" value="Ald_DH/histidinol_DH"/>
</dbReference>
<feature type="active site" evidence="2">
    <location>
        <position position="254"/>
    </location>
</feature>
<dbReference type="PROSITE" id="PS00687">
    <property type="entry name" value="ALDEHYDE_DEHYDR_GLU"/>
    <property type="match status" value="1"/>
</dbReference>
<evidence type="ECO:0000256" key="2">
    <source>
        <dbReference type="PROSITE-ProRule" id="PRU10007"/>
    </source>
</evidence>
<dbReference type="InterPro" id="IPR015590">
    <property type="entry name" value="Aldehyde_DH_dom"/>
</dbReference>
<gene>
    <name evidence="5" type="ORF">GCM10010517_61980</name>
</gene>
<dbReference type="InterPro" id="IPR029510">
    <property type="entry name" value="Ald_DH_CS_GLU"/>
</dbReference>
<dbReference type="InterPro" id="IPR016163">
    <property type="entry name" value="Ald_DH_C"/>
</dbReference>
<dbReference type="SUPFAM" id="SSF53720">
    <property type="entry name" value="ALDH-like"/>
    <property type="match status" value="1"/>
</dbReference>
<reference evidence="6" key="1">
    <citation type="journal article" date="2019" name="Int. J. Syst. Evol. Microbiol.">
        <title>The Global Catalogue of Microorganisms (GCM) 10K type strain sequencing project: providing services to taxonomists for standard genome sequencing and annotation.</title>
        <authorList>
            <consortium name="The Broad Institute Genomics Platform"/>
            <consortium name="The Broad Institute Genome Sequencing Center for Infectious Disease"/>
            <person name="Wu L."/>
            <person name="Ma J."/>
        </authorList>
    </citation>
    <scope>NUCLEOTIDE SEQUENCE [LARGE SCALE GENOMIC DNA]</scope>
    <source>
        <strain evidence="6">JCM 6242</strain>
    </source>
</reference>
<dbReference type="PANTHER" id="PTHR11699">
    <property type="entry name" value="ALDEHYDE DEHYDROGENASE-RELATED"/>
    <property type="match status" value="1"/>
</dbReference>
<name>A0ABP6ILN9_9ACTN</name>
<sequence>MFEYAPAPESRDVVDIRPSYGLFIDGEFVDGTGKPFKTVNPASEEVLAEVATASPDDVDRAVRAARKAFGGWSALPGAERAKYLFRIARIIQERSRELAVLESLDNGKPIRESRDVDLPLVAAHFFYYAGWADKLGYAGYGPDPRPLGVAGQVIPWNFPLLMLAWKIAPALACGNTVVLKPAETTPLTALLFAEICGQAGLPPGVVNIVTGAGETGAAVVNHPDVDKVAFTGSTEVGRQIARAVAGSGKKATLELGGKAANIVFEDAALDQAVEGIVNGIFFNQGHVCCAGSRLLVQESIGAELLDALKRRLGTLRLGDPLDKNTDIGAINSAAQLAKIRELSDLGEAEGAERWSPSCALPDKGFWFPPTIFTGVAQSHRIAREEVFGPVLSVLTFRTPAEAVEKANNTPFGLSAGVWTEKGSRILWMASKLRAGVVWANTFNRFDPTSPFGGYKESGYGREGGRHGLEAYLDV</sequence>
<dbReference type="Gene3D" id="3.40.309.10">
    <property type="entry name" value="Aldehyde Dehydrogenase, Chain A, domain 2"/>
    <property type="match status" value="1"/>
</dbReference>
<dbReference type="Gene3D" id="3.40.605.10">
    <property type="entry name" value="Aldehyde Dehydrogenase, Chain A, domain 1"/>
    <property type="match status" value="1"/>
</dbReference>
<comment type="caution">
    <text evidence="5">The sequence shown here is derived from an EMBL/GenBank/DDBJ whole genome shotgun (WGS) entry which is preliminary data.</text>
</comment>
<evidence type="ECO:0000313" key="6">
    <source>
        <dbReference type="Proteomes" id="UP001500831"/>
    </source>
</evidence>
<protein>
    <submittedName>
        <fullName evidence="5">Aldehyde dehydrogenase family protein</fullName>
    </submittedName>
</protein>
<dbReference type="CDD" id="cd07111">
    <property type="entry name" value="ALDH_F16"/>
    <property type="match status" value="1"/>
</dbReference>
<keyword evidence="1 3" id="KW-0560">Oxidoreductase</keyword>
<feature type="domain" description="Aldehyde dehydrogenase" evidence="4">
    <location>
        <begin position="28"/>
        <end position="473"/>
    </location>
</feature>
<dbReference type="InterPro" id="IPR016162">
    <property type="entry name" value="Ald_DH_N"/>
</dbReference>
<keyword evidence="6" id="KW-1185">Reference proteome</keyword>
<evidence type="ECO:0000313" key="5">
    <source>
        <dbReference type="EMBL" id="GAA2896949.1"/>
    </source>
</evidence>
<organism evidence="5 6">
    <name type="scientific">Streptosporangium fragile</name>
    <dbReference type="NCBI Taxonomy" id="46186"/>
    <lineage>
        <taxon>Bacteria</taxon>
        <taxon>Bacillati</taxon>
        <taxon>Actinomycetota</taxon>
        <taxon>Actinomycetes</taxon>
        <taxon>Streptosporangiales</taxon>
        <taxon>Streptosporangiaceae</taxon>
        <taxon>Streptosporangium</taxon>
    </lineage>
</organism>
<comment type="similarity">
    <text evidence="3">Belongs to the aldehyde dehydrogenase family.</text>
</comment>
<evidence type="ECO:0000256" key="3">
    <source>
        <dbReference type="RuleBase" id="RU003345"/>
    </source>
</evidence>
<dbReference type="RefSeq" id="WP_344978948.1">
    <property type="nucleotide sequence ID" value="NZ_BAAAVI010000058.1"/>
</dbReference>
<dbReference type="Proteomes" id="UP001500831">
    <property type="component" value="Unassembled WGS sequence"/>
</dbReference>
<proteinExistence type="inferred from homology"/>
<dbReference type="EMBL" id="BAAAVI010000058">
    <property type="protein sequence ID" value="GAA2896949.1"/>
    <property type="molecule type" value="Genomic_DNA"/>
</dbReference>
<evidence type="ECO:0000256" key="1">
    <source>
        <dbReference type="ARBA" id="ARBA00023002"/>
    </source>
</evidence>
<evidence type="ECO:0000259" key="4">
    <source>
        <dbReference type="Pfam" id="PF00171"/>
    </source>
</evidence>
<dbReference type="Pfam" id="PF00171">
    <property type="entry name" value="Aldedh"/>
    <property type="match status" value="1"/>
</dbReference>
<accession>A0ABP6ILN9</accession>